<evidence type="ECO:0000256" key="4">
    <source>
        <dbReference type="ARBA" id="ARBA00006753"/>
    </source>
</evidence>
<dbReference type="RefSeq" id="WP_209860591.1">
    <property type="nucleotide sequence ID" value="NZ_JAGGLD010000002.1"/>
</dbReference>
<evidence type="ECO:0000256" key="1">
    <source>
        <dbReference type="ARBA" id="ARBA00001920"/>
    </source>
</evidence>
<reference evidence="16 17" key="1">
    <citation type="submission" date="2021-03" db="EMBL/GenBank/DDBJ databases">
        <title>Genomic Encyclopedia of Type Strains, Phase IV (KMG-IV): sequencing the most valuable type-strain genomes for metagenomic binning, comparative biology and taxonomic classification.</title>
        <authorList>
            <person name="Goeker M."/>
        </authorList>
    </citation>
    <scope>NUCLEOTIDE SEQUENCE [LARGE SCALE GENOMIC DNA]</scope>
    <source>
        <strain evidence="16 17">DSM 26806</strain>
    </source>
</reference>
<dbReference type="Proteomes" id="UP001519288">
    <property type="component" value="Unassembled WGS sequence"/>
</dbReference>
<comment type="pathway">
    <text evidence="3 13">Amino-acid biosynthesis; L-methionine biosynthesis via de novo pathway; L-homoserine from L-aspartate: step 3/3.</text>
</comment>
<keyword evidence="17" id="KW-1185">Reference proteome</keyword>
<dbReference type="CDD" id="cd04881">
    <property type="entry name" value="ACT_HSDH-Hom"/>
    <property type="match status" value="1"/>
</dbReference>
<dbReference type="InterPro" id="IPR045865">
    <property type="entry name" value="ACT-like_dom_sf"/>
</dbReference>
<evidence type="ECO:0000256" key="5">
    <source>
        <dbReference type="ARBA" id="ARBA00013213"/>
    </source>
</evidence>
<evidence type="ECO:0000313" key="16">
    <source>
        <dbReference type="EMBL" id="MBP2000388.1"/>
    </source>
</evidence>
<dbReference type="EC" id="1.1.1.3" evidence="5 13"/>
<dbReference type="InterPro" id="IPR016204">
    <property type="entry name" value="HDH"/>
</dbReference>
<protein>
    <recommendedName>
        <fullName evidence="6 13">Homoserine dehydrogenase</fullName>
        <ecNumber evidence="5 13">1.1.1.3</ecNumber>
    </recommendedName>
</protein>
<dbReference type="SUPFAM" id="SSF55347">
    <property type="entry name" value="Glyceraldehyde-3-phosphate dehydrogenase-like, C-terminal domain"/>
    <property type="match status" value="1"/>
</dbReference>
<dbReference type="Gene3D" id="3.40.50.720">
    <property type="entry name" value="NAD(P)-binding Rossmann-like Domain"/>
    <property type="match status" value="1"/>
</dbReference>
<dbReference type="SUPFAM" id="SSF51735">
    <property type="entry name" value="NAD(P)-binding Rossmann-fold domains"/>
    <property type="match status" value="1"/>
</dbReference>
<evidence type="ECO:0000256" key="2">
    <source>
        <dbReference type="ARBA" id="ARBA00005056"/>
    </source>
</evidence>
<dbReference type="Pfam" id="PF03447">
    <property type="entry name" value="NAD_binding_3"/>
    <property type="match status" value="1"/>
</dbReference>
<dbReference type="Pfam" id="PF00742">
    <property type="entry name" value="Homoserine_dh"/>
    <property type="match status" value="1"/>
</dbReference>
<dbReference type="InterPro" id="IPR005106">
    <property type="entry name" value="Asp/hSer_DH_NAD-bd"/>
</dbReference>
<sequence>MKPIKVGLLGLGTVGTGVVRIVEGHQEDLSSQVGSPIVIERIAVKSLDKQRTISIDSSKLTDNPLDVIRDPEIDVIIEVMGGITGTKEYILEALDRGKHIVTANKDLMALHGSEILAKAQEKQCDVFYEASVAGGIPIIRTLIEGFSSDRIMKIMGIVNGTTNFILTKMSQEGASYEAVLSEAQELGYAESDPTSDVEGLDAARKMAILGTLGFRTNVELEDVSVQGISNVTKEDIQYAKQLGYEMKLLGIADRQDDQLSISVQPTMVKNTHPIASVHGVFNAVYVYGEAVGETMFYGAGAGEMPTATSIVADLVAVVKNLKLGVNGLKAIVPYKLKKLKTEEEIAFKNFILLQVADKAGVLAQITQVFAEFDVSLASVVQTPNEQHTDAEIIIVTHDASQANMNKVLKHFEGLDVIHRVKSVYRVEG</sequence>
<comment type="caution">
    <text evidence="16">The sequence shown here is derived from an EMBL/GenBank/DDBJ whole genome shotgun (WGS) entry which is preliminary data.</text>
</comment>
<evidence type="ECO:0000256" key="8">
    <source>
        <dbReference type="ARBA" id="ARBA00022697"/>
    </source>
</evidence>
<dbReference type="PIRSF" id="PIRSF000098">
    <property type="entry name" value="Homoser_dehydrog"/>
    <property type="match status" value="1"/>
</dbReference>
<dbReference type="NCBIfam" id="NF004976">
    <property type="entry name" value="PRK06349.1"/>
    <property type="match status" value="1"/>
</dbReference>
<comment type="pathway">
    <text evidence="2 13">Amino-acid biosynthesis; L-threonine biosynthesis; L-threonine from L-aspartate: step 3/5.</text>
</comment>
<dbReference type="SUPFAM" id="SSF55021">
    <property type="entry name" value="ACT-like"/>
    <property type="match status" value="1"/>
</dbReference>
<dbReference type="EMBL" id="JAGGLD010000002">
    <property type="protein sequence ID" value="MBP2000388.1"/>
    <property type="molecule type" value="Genomic_DNA"/>
</dbReference>
<dbReference type="PROSITE" id="PS01042">
    <property type="entry name" value="HOMOSER_DHGENASE"/>
    <property type="match status" value="1"/>
</dbReference>
<keyword evidence="10 13" id="KW-0560">Oxidoreductase</keyword>
<dbReference type="InterPro" id="IPR019811">
    <property type="entry name" value="HDH_CS"/>
</dbReference>
<evidence type="ECO:0000256" key="10">
    <source>
        <dbReference type="ARBA" id="ARBA00023002"/>
    </source>
</evidence>
<evidence type="ECO:0000256" key="13">
    <source>
        <dbReference type="RuleBase" id="RU000579"/>
    </source>
</evidence>
<keyword evidence="9 13" id="KW-0521">NADP</keyword>
<evidence type="ECO:0000259" key="15">
    <source>
        <dbReference type="PROSITE" id="PS51671"/>
    </source>
</evidence>
<comment type="catalytic activity">
    <reaction evidence="12">
        <text>L-homoserine + NADP(+) = L-aspartate 4-semialdehyde + NADPH + H(+)</text>
        <dbReference type="Rhea" id="RHEA:15761"/>
        <dbReference type="ChEBI" id="CHEBI:15378"/>
        <dbReference type="ChEBI" id="CHEBI:57476"/>
        <dbReference type="ChEBI" id="CHEBI:57783"/>
        <dbReference type="ChEBI" id="CHEBI:58349"/>
        <dbReference type="ChEBI" id="CHEBI:537519"/>
        <dbReference type="EC" id="1.1.1.3"/>
    </reaction>
    <physiologicalReaction direction="right-to-left" evidence="12">
        <dbReference type="Rhea" id="RHEA:15763"/>
    </physiologicalReaction>
</comment>
<dbReference type="InterPro" id="IPR001342">
    <property type="entry name" value="HDH_cat"/>
</dbReference>
<comment type="cofactor">
    <cofactor evidence="1">
        <name>a metal cation</name>
        <dbReference type="ChEBI" id="CHEBI:25213"/>
    </cofactor>
</comment>
<comment type="similarity">
    <text evidence="4 14">Belongs to the homoserine dehydrogenase family.</text>
</comment>
<dbReference type="Gene3D" id="3.30.70.260">
    <property type="match status" value="1"/>
</dbReference>
<feature type="domain" description="ACT" evidence="15">
    <location>
        <begin position="350"/>
        <end position="428"/>
    </location>
</feature>
<evidence type="ECO:0000256" key="3">
    <source>
        <dbReference type="ARBA" id="ARBA00005062"/>
    </source>
</evidence>
<evidence type="ECO:0000256" key="6">
    <source>
        <dbReference type="ARBA" id="ARBA00013376"/>
    </source>
</evidence>
<evidence type="ECO:0000256" key="14">
    <source>
        <dbReference type="RuleBase" id="RU004171"/>
    </source>
</evidence>
<organism evidence="16 17">
    <name type="scientific">Paenibacillus shirakamiensis</name>
    <dbReference type="NCBI Taxonomy" id="1265935"/>
    <lineage>
        <taxon>Bacteria</taxon>
        <taxon>Bacillati</taxon>
        <taxon>Bacillota</taxon>
        <taxon>Bacilli</taxon>
        <taxon>Bacillales</taxon>
        <taxon>Paenibacillaceae</taxon>
        <taxon>Paenibacillus</taxon>
    </lineage>
</organism>
<dbReference type="Gene3D" id="3.30.360.10">
    <property type="entry name" value="Dihydrodipicolinate Reductase, domain 2"/>
    <property type="match status" value="1"/>
</dbReference>
<evidence type="ECO:0000256" key="12">
    <source>
        <dbReference type="ARBA" id="ARBA00048841"/>
    </source>
</evidence>
<dbReference type="InterPro" id="IPR002912">
    <property type="entry name" value="ACT_dom"/>
</dbReference>
<proteinExistence type="inferred from homology"/>
<dbReference type="GO" id="GO:0004412">
    <property type="term" value="F:homoserine dehydrogenase activity"/>
    <property type="evidence" value="ECO:0007669"/>
    <property type="project" value="UniProtKB-EC"/>
</dbReference>
<evidence type="ECO:0000313" key="17">
    <source>
        <dbReference type="Proteomes" id="UP001519288"/>
    </source>
</evidence>
<dbReference type="PROSITE" id="PS51671">
    <property type="entry name" value="ACT"/>
    <property type="match status" value="1"/>
</dbReference>
<keyword evidence="7 13" id="KW-0028">Amino-acid biosynthesis</keyword>
<name>A0ABS4JFA3_9BACL</name>
<keyword evidence="8 13" id="KW-0791">Threonine biosynthesis</keyword>
<gene>
    <name evidence="16" type="ORF">J2Z69_001419</name>
</gene>
<accession>A0ABS4JFA3</accession>
<evidence type="ECO:0000256" key="11">
    <source>
        <dbReference type="ARBA" id="ARBA00023167"/>
    </source>
</evidence>
<dbReference type="PANTHER" id="PTHR43331:SF1">
    <property type="entry name" value="HOMOSERINE DEHYDROGENASE"/>
    <property type="match status" value="1"/>
</dbReference>
<dbReference type="PANTHER" id="PTHR43331">
    <property type="entry name" value="HOMOSERINE DEHYDROGENASE"/>
    <property type="match status" value="1"/>
</dbReference>
<evidence type="ECO:0000256" key="9">
    <source>
        <dbReference type="ARBA" id="ARBA00022857"/>
    </source>
</evidence>
<dbReference type="InterPro" id="IPR036291">
    <property type="entry name" value="NAD(P)-bd_dom_sf"/>
</dbReference>
<evidence type="ECO:0000256" key="7">
    <source>
        <dbReference type="ARBA" id="ARBA00022605"/>
    </source>
</evidence>
<dbReference type="Pfam" id="PF01842">
    <property type="entry name" value="ACT"/>
    <property type="match status" value="1"/>
</dbReference>
<keyword evidence="11 13" id="KW-0486">Methionine biosynthesis</keyword>